<evidence type="ECO:0000259" key="1">
    <source>
        <dbReference type="Pfam" id="PF08241"/>
    </source>
</evidence>
<dbReference type="GO" id="GO:0032259">
    <property type="term" value="P:methylation"/>
    <property type="evidence" value="ECO:0007669"/>
    <property type="project" value="UniProtKB-KW"/>
</dbReference>
<protein>
    <submittedName>
        <fullName evidence="2">Methylase involved in ubiquinone/menaquinone biosynthesis</fullName>
    </submittedName>
</protein>
<accession>A0ABV2B460</accession>
<keyword evidence="2" id="KW-0808">Transferase</keyword>
<keyword evidence="2" id="KW-0830">Ubiquinone</keyword>
<evidence type="ECO:0000313" key="2">
    <source>
        <dbReference type="EMBL" id="MES1930647.1"/>
    </source>
</evidence>
<sequence>MFRFLTGKYTDSATWLATPKARLFLLYERRMLQEILPALCGYRGVQIGSWGNDRGVLDKAGTLCHWQLGFGEAGASDIRFDGRHLPLATGSVDAIVIAHGLERVAEPHALLRECARALSARGQLVVLAFNPLSSWAFRQGLSSRRHPAFQPCSAPPTASRLFDWLRLLEFEPEQLWRYGLGFPFFGGAHEMGSGRRWARCVGWSAQSYAIVARRHVTPRTRIGRPARRRTAQTAVGLARHSSGRVICRR</sequence>
<feature type="domain" description="Methyltransferase type 11" evidence="1">
    <location>
        <begin position="78"/>
        <end position="126"/>
    </location>
</feature>
<organism evidence="2 3">
    <name type="scientific">Salinisphaera dokdonensis CL-ES53</name>
    <dbReference type="NCBI Taxonomy" id="1304272"/>
    <lineage>
        <taxon>Bacteria</taxon>
        <taxon>Pseudomonadati</taxon>
        <taxon>Pseudomonadota</taxon>
        <taxon>Gammaproteobacteria</taxon>
        <taxon>Salinisphaerales</taxon>
        <taxon>Salinisphaeraceae</taxon>
        <taxon>Salinisphaera</taxon>
    </lineage>
</organism>
<proteinExistence type="predicted"/>
<dbReference type="SUPFAM" id="SSF53335">
    <property type="entry name" value="S-adenosyl-L-methionine-dependent methyltransferases"/>
    <property type="match status" value="1"/>
</dbReference>
<keyword evidence="3" id="KW-1185">Reference proteome</keyword>
<dbReference type="GO" id="GO:0008168">
    <property type="term" value="F:methyltransferase activity"/>
    <property type="evidence" value="ECO:0007669"/>
    <property type="project" value="UniProtKB-KW"/>
</dbReference>
<dbReference type="InterPro" id="IPR013216">
    <property type="entry name" value="Methyltransf_11"/>
</dbReference>
<reference evidence="2 3" key="1">
    <citation type="submission" date="2013-03" db="EMBL/GenBank/DDBJ databases">
        <title>Salinisphaera dokdonensis CL-ES53 Genome Sequencing.</title>
        <authorList>
            <person name="Li C."/>
            <person name="Lai Q."/>
            <person name="Shao Z."/>
        </authorList>
    </citation>
    <scope>NUCLEOTIDE SEQUENCE [LARGE SCALE GENOMIC DNA]</scope>
    <source>
        <strain evidence="2 3">CL-ES53</strain>
    </source>
</reference>
<gene>
    <name evidence="2" type="ORF">SADO_15394</name>
</gene>
<dbReference type="Gene3D" id="3.40.50.150">
    <property type="entry name" value="Vaccinia Virus protein VP39"/>
    <property type="match status" value="1"/>
</dbReference>
<dbReference type="EMBL" id="APND01000005">
    <property type="protein sequence ID" value="MES1930647.1"/>
    <property type="molecule type" value="Genomic_DNA"/>
</dbReference>
<dbReference type="InterPro" id="IPR029063">
    <property type="entry name" value="SAM-dependent_MTases_sf"/>
</dbReference>
<name>A0ABV2B460_9GAMM</name>
<keyword evidence="2" id="KW-0489">Methyltransferase</keyword>
<dbReference type="Proteomes" id="UP001460888">
    <property type="component" value="Unassembled WGS sequence"/>
</dbReference>
<evidence type="ECO:0000313" key="3">
    <source>
        <dbReference type="Proteomes" id="UP001460888"/>
    </source>
</evidence>
<comment type="caution">
    <text evidence="2">The sequence shown here is derived from an EMBL/GenBank/DDBJ whole genome shotgun (WGS) entry which is preliminary data.</text>
</comment>
<dbReference type="Pfam" id="PF08241">
    <property type="entry name" value="Methyltransf_11"/>
    <property type="match status" value="1"/>
</dbReference>